<keyword evidence="7" id="KW-1133">Transmembrane helix</keyword>
<dbReference type="WBParaSite" id="TREG1_136420.1">
    <property type="protein sequence ID" value="TREG1_136420.1"/>
    <property type="gene ID" value="TREG1_136420"/>
</dbReference>
<evidence type="ECO:0000313" key="9">
    <source>
        <dbReference type="Proteomes" id="UP000050795"/>
    </source>
</evidence>
<evidence type="ECO:0000256" key="6">
    <source>
        <dbReference type="SAM" id="MobiDB-lite"/>
    </source>
</evidence>
<reference evidence="9" key="1">
    <citation type="submission" date="2022-06" db="EMBL/GenBank/DDBJ databases">
        <authorList>
            <person name="Berger JAMES D."/>
            <person name="Berger JAMES D."/>
        </authorList>
    </citation>
    <scope>NUCLEOTIDE SEQUENCE [LARGE SCALE GENOMIC DNA]</scope>
</reference>
<feature type="disulfide bond" evidence="5">
    <location>
        <begin position="607"/>
        <end position="616"/>
    </location>
</feature>
<proteinExistence type="predicted"/>
<accession>A0AA85J2L4</accession>
<dbReference type="GO" id="GO:0032991">
    <property type="term" value="C:protein-containing complex"/>
    <property type="evidence" value="ECO:0007669"/>
    <property type="project" value="TreeGrafter"/>
</dbReference>
<feature type="compositionally biased region" description="Pro residues" evidence="6">
    <location>
        <begin position="196"/>
        <end position="222"/>
    </location>
</feature>
<dbReference type="GO" id="GO:0045197">
    <property type="term" value="P:establishment or maintenance of epithelial cell apical/basal polarity"/>
    <property type="evidence" value="ECO:0007669"/>
    <property type="project" value="TreeGrafter"/>
</dbReference>
<evidence type="ECO:0000256" key="4">
    <source>
        <dbReference type="ARBA" id="ARBA00023157"/>
    </source>
</evidence>
<keyword evidence="1 5" id="KW-0245">EGF-like domain</keyword>
<feature type="domain" description="EGF-like" evidence="8">
    <location>
        <begin position="579"/>
        <end position="617"/>
    </location>
</feature>
<keyword evidence="4 5" id="KW-1015">Disulfide bond</keyword>
<keyword evidence="7" id="KW-0812">Transmembrane</keyword>
<evidence type="ECO:0000256" key="5">
    <source>
        <dbReference type="PROSITE-ProRule" id="PRU00076"/>
    </source>
</evidence>
<evidence type="ECO:0000256" key="2">
    <source>
        <dbReference type="ARBA" id="ARBA00022729"/>
    </source>
</evidence>
<dbReference type="PROSITE" id="PS50026">
    <property type="entry name" value="EGF_3"/>
    <property type="match status" value="1"/>
</dbReference>
<feature type="transmembrane region" description="Helical" evidence="7">
    <location>
        <begin position="40"/>
        <end position="58"/>
    </location>
</feature>
<evidence type="ECO:0000259" key="8">
    <source>
        <dbReference type="PROSITE" id="PS50026"/>
    </source>
</evidence>
<dbReference type="Gene3D" id="2.20.100.10">
    <property type="entry name" value="Thrombospondin type-1 (TSP1) repeat"/>
    <property type="match status" value="1"/>
</dbReference>
<evidence type="ECO:0000313" key="10">
    <source>
        <dbReference type="WBParaSite" id="TREG1_136420.1"/>
    </source>
</evidence>
<feature type="transmembrane region" description="Helical" evidence="7">
    <location>
        <begin position="690"/>
        <end position="711"/>
    </location>
</feature>
<protein>
    <recommendedName>
        <fullName evidence="8">EGF-like domain-containing protein</fullName>
    </recommendedName>
</protein>
<dbReference type="InterPro" id="IPR051022">
    <property type="entry name" value="Notch_Cell-Fate_Det"/>
</dbReference>
<dbReference type="GO" id="GO:0007157">
    <property type="term" value="P:heterophilic cell-cell adhesion via plasma membrane cell adhesion molecules"/>
    <property type="evidence" value="ECO:0007669"/>
    <property type="project" value="TreeGrafter"/>
</dbReference>
<dbReference type="AlphaFoldDB" id="A0AA85J2L4"/>
<keyword evidence="7" id="KW-0472">Membrane</keyword>
<feature type="compositionally biased region" description="Low complexity" evidence="6">
    <location>
        <begin position="223"/>
        <end position="272"/>
    </location>
</feature>
<feature type="region of interest" description="Disordered" evidence="6">
    <location>
        <begin position="193"/>
        <end position="272"/>
    </location>
</feature>
<evidence type="ECO:0000256" key="7">
    <source>
        <dbReference type="SAM" id="Phobius"/>
    </source>
</evidence>
<feature type="disulfide bond" evidence="5">
    <location>
        <begin position="588"/>
        <end position="605"/>
    </location>
</feature>
<sequence length="717" mass="79998">MEYFTHSRRDLLKYTNTGSNTLRTYLQIQYMQQKVINTRMFDYIIRVTIVLIILLIHIKTAENSPYELLPLFAIKDITSVNLEYGFPANFIGGIILTVKLNFKKCVRSVDSIALSNDCQALYIPSFCHFAYKQIDLLKNMSSKKNTPCNKYIESELGSNDWVKQAYQKTTQIVAIQTNEIYATAKIAASTTASPAAAPPAPAPPDAAPPGGAPPDAAPPDAAPPDAESPGAAPPNAESPAAEPPAAASNTFDNADMSNATATTTTTTSTDISSTNKITEFFKKCGQNSENLLNDAFIPLCNWEAYLKLFSSTTTTETNTNTKESNDNGAATNTSDSKEPSTYGELTTSSEYSALYWYYFCSITWSEHQRRTNTTTRHPLCPNPCSYGAGKCAGIPHVRQSMISIIQPNYVTMTNCITTGLGLFQNEYKCICEPGYSWSSDTKSCELEDPCIADEILAKRNNNTKDSDRLCDPKGTLRCIYTPYFKGRQITSDAMYLYHSSLNLHYSCICHPKYMGYRCDRLRNPCIENILPGRVSGNEACRSYLGNRCNPVNGSNYYTCTCIGDYKYLPEYPFYNCYGRKSICDNVICRNRGMCISSQDGYNFICQCQYGWGGRYCEEPDIRQWLPWESWTTCSAPLCGGQGWISRKRRCRVPVNETTGLGKCSGNTLELRPCKTGCPDSTERYIPMIKMFLLFAACLIGLQLLVGFIYILHWSELV</sequence>
<dbReference type="InterPro" id="IPR000884">
    <property type="entry name" value="TSP1_rpt"/>
</dbReference>
<keyword evidence="9" id="KW-1185">Reference proteome</keyword>
<dbReference type="SUPFAM" id="SSF57196">
    <property type="entry name" value="EGF/Laminin"/>
    <property type="match status" value="1"/>
</dbReference>
<dbReference type="Gene3D" id="2.10.25.10">
    <property type="entry name" value="Laminin"/>
    <property type="match status" value="2"/>
</dbReference>
<organism evidence="9 10">
    <name type="scientific">Trichobilharzia regenti</name>
    <name type="common">Nasal bird schistosome</name>
    <dbReference type="NCBI Taxonomy" id="157069"/>
    <lineage>
        <taxon>Eukaryota</taxon>
        <taxon>Metazoa</taxon>
        <taxon>Spiralia</taxon>
        <taxon>Lophotrochozoa</taxon>
        <taxon>Platyhelminthes</taxon>
        <taxon>Trematoda</taxon>
        <taxon>Digenea</taxon>
        <taxon>Strigeidida</taxon>
        <taxon>Schistosomatoidea</taxon>
        <taxon>Schistosomatidae</taxon>
        <taxon>Trichobilharzia</taxon>
    </lineage>
</organism>
<feature type="region of interest" description="Disordered" evidence="6">
    <location>
        <begin position="314"/>
        <end position="342"/>
    </location>
</feature>
<dbReference type="PROSITE" id="PS50092">
    <property type="entry name" value="TSP1"/>
    <property type="match status" value="1"/>
</dbReference>
<evidence type="ECO:0000256" key="3">
    <source>
        <dbReference type="ARBA" id="ARBA00022737"/>
    </source>
</evidence>
<feature type="transmembrane region" description="Helical" evidence="7">
    <location>
        <begin position="84"/>
        <end position="102"/>
    </location>
</feature>
<keyword evidence="3" id="KW-0677">Repeat</keyword>
<dbReference type="InterPro" id="IPR000742">
    <property type="entry name" value="EGF"/>
</dbReference>
<dbReference type="InterPro" id="IPR036383">
    <property type="entry name" value="TSP1_rpt_sf"/>
</dbReference>
<keyword evidence="2" id="KW-0732">Signal</keyword>
<dbReference type="Proteomes" id="UP000050795">
    <property type="component" value="Unassembled WGS sequence"/>
</dbReference>
<dbReference type="PANTHER" id="PTHR24049:SF22">
    <property type="entry name" value="DROSOPHILA CRUMBS HOMOLOG"/>
    <property type="match status" value="1"/>
</dbReference>
<name>A0AA85J2L4_TRIRE</name>
<reference evidence="10" key="2">
    <citation type="submission" date="2023-11" db="UniProtKB">
        <authorList>
            <consortium name="WormBaseParasite"/>
        </authorList>
    </citation>
    <scope>IDENTIFICATION</scope>
</reference>
<dbReference type="PANTHER" id="PTHR24049">
    <property type="entry name" value="CRUMBS FAMILY MEMBER"/>
    <property type="match status" value="1"/>
</dbReference>
<dbReference type="PROSITE" id="PS01186">
    <property type="entry name" value="EGF_2"/>
    <property type="match status" value="1"/>
</dbReference>
<dbReference type="SMART" id="SM00181">
    <property type="entry name" value="EGF"/>
    <property type="match status" value="3"/>
</dbReference>
<evidence type="ECO:0000256" key="1">
    <source>
        <dbReference type="ARBA" id="ARBA00022536"/>
    </source>
</evidence>
<dbReference type="PROSITE" id="PS00022">
    <property type="entry name" value="EGF_1"/>
    <property type="match status" value="1"/>
</dbReference>
<dbReference type="Pfam" id="PF00090">
    <property type="entry name" value="TSP_1"/>
    <property type="match status" value="1"/>
</dbReference>
<comment type="caution">
    <text evidence="5">Lacks conserved residue(s) required for the propagation of feature annotation.</text>
</comment>
<dbReference type="GO" id="GO:0005886">
    <property type="term" value="C:plasma membrane"/>
    <property type="evidence" value="ECO:0007669"/>
    <property type="project" value="TreeGrafter"/>
</dbReference>